<evidence type="ECO:0000256" key="1">
    <source>
        <dbReference type="ARBA" id="ARBA00009477"/>
    </source>
</evidence>
<dbReference type="STRING" id="1759059.ATE48_07780"/>
<organism evidence="4 5">
    <name type="scientific">Candidatus Viadribacter manganicus</name>
    <dbReference type="NCBI Taxonomy" id="1759059"/>
    <lineage>
        <taxon>Bacteria</taxon>
        <taxon>Pseudomonadati</taxon>
        <taxon>Pseudomonadota</taxon>
        <taxon>Alphaproteobacteria</taxon>
        <taxon>Hyphomonadales</taxon>
        <taxon>Hyphomonadaceae</taxon>
        <taxon>Candidatus Viadribacter</taxon>
    </lineage>
</organism>
<protein>
    <submittedName>
        <fullName evidence="4">Hemolysin secretion protein D</fullName>
    </submittedName>
</protein>
<reference evidence="4 5" key="1">
    <citation type="submission" date="2015-11" db="EMBL/GenBank/DDBJ databases">
        <title>Whole-Genome Sequence of Candidatus Oderbacter manganicum from the National Park Lower Oder Valley, Germany.</title>
        <authorList>
            <person name="Braun B."/>
            <person name="Liere K."/>
            <person name="Szewzyk U."/>
        </authorList>
    </citation>
    <scope>NUCLEOTIDE SEQUENCE [LARGE SCALE GENOMIC DNA]</scope>
    <source>
        <strain evidence="4 5">OTSz_A_272</strain>
    </source>
</reference>
<keyword evidence="5" id="KW-1185">Reference proteome</keyword>
<dbReference type="GO" id="GO:1990281">
    <property type="term" value="C:efflux pump complex"/>
    <property type="evidence" value="ECO:0007669"/>
    <property type="project" value="TreeGrafter"/>
</dbReference>
<dbReference type="GO" id="GO:0015562">
    <property type="term" value="F:efflux transmembrane transporter activity"/>
    <property type="evidence" value="ECO:0007669"/>
    <property type="project" value="TreeGrafter"/>
</dbReference>
<dbReference type="AlphaFoldDB" id="A0A1B1AN41"/>
<evidence type="ECO:0000313" key="5">
    <source>
        <dbReference type="Proteomes" id="UP000092498"/>
    </source>
</evidence>
<dbReference type="SUPFAM" id="SSF111369">
    <property type="entry name" value="HlyD-like secretion proteins"/>
    <property type="match status" value="1"/>
</dbReference>
<dbReference type="Proteomes" id="UP000092498">
    <property type="component" value="Chromosome"/>
</dbReference>
<name>A0A1B1AN41_9PROT</name>
<dbReference type="NCBIfam" id="TIGR01730">
    <property type="entry name" value="RND_mfp"/>
    <property type="match status" value="1"/>
</dbReference>
<dbReference type="EMBL" id="CP013244">
    <property type="protein sequence ID" value="ANP47987.1"/>
    <property type="molecule type" value="Genomic_DNA"/>
</dbReference>
<keyword evidence="3" id="KW-1133">Transmembrane helix</keyword>
<comment type="similarity">
    <text evidence="1">Belongs to the membrane fusion protein (MFP) (TC 8.A.1) family.</text>
</comment>
<gene>
    <name evidence="4" type="ORF">ATE48_07780</name>
</gene>
<dbReference type="InterPro" id="IPR006143">
    <property type="entry name" value="RND_pump_MFP"/>
</dbReference>
<evidence type="ECO:0000256" key="2">
    <source>
        <dbReference type="SAM" id="Coils"/>
    </source>
</evidence>
<evidence type="ECO:0000313" key="4">
    <source>
        <dbReference type="EMBL" id="ANP47987.1"/>
    </source>
</evidence>
<dbReference type="Gene3D" id="1.10.287.470">
    <property type="entry name" value="Helix hairpin bin"/>
    <property type="match status" value="1"/>
</dbReference>
<feature type="coiled-coil region" evidence="2">
    <location>
        <begin position="99"/>
        <end position="169"/>
    </location>
</feature>
<keyword evidence="3" id="KW-0472">Membrane</keyword>
<feature type="transmembrane region" description="Helical" evidence="3">
    <location>
        <begin position="21"/>
        <end position="40"/>
    </location>
</feature>
<dbReference type="Gene3D" id="2.40.30.170">
    <property type="match status" value="1"/>
</dbReference>
<keyword evidence="3" id="KW-0812">Transmembrane</keyword>
<keyword evidence="2" id="KW-0175">Coiled coil</keyword>
<dbReference type="Gene3D" id="2.40.420.20">
    <property type="match status" value="1"/>
</dbReference>
<dbReference type="InParanoid" id="A0A1B1AN41"/>
<dbReference type="Gene3D" id="2.40.50.100">
    <property type="match status" value="1"/>
</dbReference>
<accession>A0A1B1AN41</accession>
<dbReference type="PANTHER" id="PTHR30469:SF15">
    <property type="entry name" value="HLYD FAMILY OF SECRETION PROTEINS"/>
    <property type="match status" value="1"/>
</dbReference>
<sequence>MADALSRRVETLLSDPKRRPVVLIALLVGVLLFSGLGWWLSRPPEIAVVEIQPGPVEIALSVVARVRPDNLVDVRSPNAGQVIRLLHDDGDLIAAGAPLAIVRSTVEQAQADANSARERAARAELDRAQLAFNRTRTLADRGFASAAALDEARATLRSAQAGLAAASAERRATAAQTREFTIRAPMAGVVLVRPIDNGQVISPETTLFQLGSRDDIELQADVDEAYGDVLRTGMEARAALSGSDEIFAARISEVSPRVDPTTGGRLIKLAPVEPASIPPGRSVDVTIIVARREQGIAVPRQTIIDASTEPKVYVVDANDRVIARAIEIADWPSLNAIIDSGLARGDRVVLAPADTRAGAHVRARAQAPISTPAS</sequence>
<proteinExistence type="inferred from homology"/>
<dbReference type="KEGG" id="cbot:ATE48_07780"/>
<dbReference type="PANTHER" id="PTHR30469">
    <property type="entry name" value="MULTIDRUG RESISTANCE PROTEIN MDTA"/>
    <property type="match status" value="1"/>
</dbReference>
<evidence type="ECO:0000256" key="3">
    <source>
        <dbReference type="SAM" id="Phobius"/>
    </source>
</evidence>
<dbReference type="OrthoDB" id="9791520at2"/>